<name>A0A6S5ABJ8_AERCA</name>
<dbReference type="SUPFAM" id="SSF52833">
    <property type="entry name" value="Thioredoxin-like"/>
    <property type="match status" value="1"/>
</dbReference>
<gene>
    <name evidence="3" type="ORF">WP2W18E01_09510</name>
</gene>
<dbReference type="InterPro" id="IPR006660">
    <property type="entry name" value="Arsenate_reductase-like"/>
</dbReference>
<dbReference type="EMBL" id="AP021927">
    <property type="protein sequence ID" value="BBQ29369.1"/>
    <property type="molecule type" value="Genomic_DNA"/>
</dbReference>
<dbReference type="Proteomes" id="UP000515756">
    <property type="component" value="Chromosome"/>
</dbReference>
<evidence type="ECO:0000313" key="3">
    <source>
        <dbReference type="EMBL" id="BBQ29369.1"/>
    </source>
</evidence>
<dbReference type="InterPro" id="IPR002109">
    <property type="entry name" value="Glutaredoxin"/>
</dbReference>
<dbReference type="InterPro" id="IPR036249">
    <property type="entry name" value="Thioredoxin-like_sf"/>
</dbReference>
<protein>
    <submittedName>
        <fullName evidence="3">Uncharacterized protein</fullName>
    </submittedName>
</protein>
<proteinExistence type="inferred from homology"/>
<dbReference type="PROSITE" id="PS51353">
    <property type="entry name" value="ARSC"/>
    <property type="match status" value="1"/>
</dbReference>
<dbReference type="Pfam" id="PF00462">
    <property type="entry name" value="Glutaredoxin"/>
    <property type="match status" value="1"/>
</dbReference>
<reference evidence="3 4" key="1">
    <citation type="submission" date="2019-12" db="EMBL/GenBank/DDBJ databases">
        <title>complete genome sequences of Aeromonas caviae str. WP2-W18-ESBL-01 isolated from wastewater treatment plant effluent.</title>
        <authorList>
            <person name="Sekizuka T."/>
            <person name="Itokawa K."/>
            <person name="Yatsu K."/>
            <person name="Inamine Y."/>
            <person name="Kuroda M."/>
        </authorList>
    </citation>
    <scope>NUCLEOTIDE SEQUENCE [LARGE SCALE GENOMIC DNA]</scope>
    <source>
        <strain evidence="3 4">WP2-W18-ESBL-01</strain>
    </source>
</reference>
<evidence type="ECO:0000313" key="4">
    <source>
        <dbReference type="Proteomes" id="UP000515756"/>
    </source>
</evidence>
<dbReference type="CDD" id="cd02976">
    <property type="entry name" value="NrdH"/>
    <property type="match status" value="1"/>
</dbReference>
<accession>A0A6S5ABJ8</accession>
<sequence>MEGVVGIKLFGHKDCHKTKIYQSYLKEKGIEFDFLDVHEDDAAADELRSLYTTGKLNFPTILVGTKKLRNPKFKDLDKWLEASMK</sequence>
<organism evidence="3 4">
    <name type="scientific">Aeromonas caviae</name>
    <name type="common">Aeromonas punctata</name>
    <dbReference type="NCBI Taxonomy" id="648"/>
    <lineage>
        <taxon>Bacteria</taxon>
        <taxon>Pseudomonadati</taxon>
        <taxon>Pseudomonadota</taxon>
        <taxon>Gammaproteobacteria</taxon>
        <taxon>Aeromonadales</taxon>
        <taxon>Aeromonadaceae</taxon>
        <taxon>Aeromonas</taxon>
    </lineage>
</organism>
<dbReference type="Gene3D" id="3.40.30.10">
    <property type="entry name" value="Glutaredoxin"/>
    <property type="match status" value="1"/>
</dbReference>
<dbReference type="AlphaFoldDB" id="A0A6S5ABJ8"/>
<evidence type="ECO:0000256" key="1">
    <source>
        <dbReference type="ARBA" id="ARBA00007198"/>
    </source>
</evidence>
<comment type="similarity">
    <text evidence="1 2">Belongs to the ArsC family.</text>
</comment>
<evidence type="ECO:0000256" key="2">
    <source>
        <dbReference type="PROSITE-ProRule" id="PRU01282"/>
    </source>
</evidence>